<evidence type="ECO:0000256" key="5">
    <source>
        <dbReference type="ARBA" id="ARBA00022840"/>
    </source>
</evidence>
<keyword evidence="9" id="KW-1185">Reference proteome</keyword>
<dbReference type="Proteomes" id="UP000239326">
    <property type="component" value="Plasmid unnamed2"/>
</dbReference>
<sequence>MLRVKGLQAGYGRATVLHDIDVDVAMGGLTTVLGPNGAGKSTLLRAISGVIEARAGTIEFEGERIDKLEPHEIVKRGVVHVPEGRQIFPDLSVADHLRLGAIAAKLPSSRPEVEDFIFHTFPRLKERLQQPAGTLSGGEQQMLAFGRALMAQPRVLLLDEPSMGLSPVLVEQVLEVVRKLVAERNLTVLLVEQNTRLAMNLAESVYVLENGSIAFSGTKEEAKASSIIQDLYLGGSSSHAA</sequence>
<feature type="domain" description="ABC transporter" evidence="7">
    <location>
        <begin position="2"/>
        <end position="235"/>
    </location>
</feature>
<dbReference type="PANTHER" id="PTHR43820:SF4">
    <property type="entry name" value="HIGH-AFFINITY BRANCHED-CHAIN AMINO ACID TRANSPORT ATP-BINDING PROTEIN LIVF"/>
    <property type="match status" value="1"/>
</dbReference>
<evidence type="ECO:0000313" key="9">
    <source>
        <dbReference type="Proteomes" id="UP000239326"/>
    </source>
</evidence>
<dbReference type="SMART" id="SM00382">
    <property type="entry name" value="AAA"/>
    <property type="match status" value="1"/>
</dbReference>
<evidence type="ECO:0000256" key="1">
    <source>
        <dbReference type="ARBA" id="ARBA00005417"/>
    </source>
</evidence>
<keyword evidence="3" id="KW-1003">Cell membrane</keyword>
<evidence type="ECO:0000259" key="7">
    <source>
        <dbReference type="PROSITE" id="PS50893"/>
    </source>
</evidence>
<dbReference type="PANTHER" id="PTHR43820">
    <property type="entry name" value="HIGH-AFFINITY BRANCHED-CHAIN AMINO ACID TRANSPORT ATP-BINDING PROTEIN LIVF"/>
    <property type="match status" value="1"/>
</dbReference>
<dbReference type="EMBL" id="CP027671">
    <property type="protein sequence ID" value="AVO43589.1"/>
    <property type="molecule type" value="Genomic_DNA"/>
</dbReference>
<dbReference type="GO" id="GO:0015807">
    <property type="term" value="P:L-amino acid transport"/>
    <property type="evidence" value="ECO:0007669"/>
    <property type="project" value="TreeGrafter"/>
</dbReference>
<organism evidence="8 9">
    <name type="scientific">Simplicispira suum</name>
    <dbReference type="NCBI Taxonomy" id="2109915"/>
    <lineage>
        <taxon>Bacteria</taxon>
        <taxon>Pseudomonadati</taxon>
        <taxon>Pseudomonadota</taxon>
        <taxon>Betaproteobacteria</taxon>
        <taxon>Burkholderiales</taxon>
        <taxon>Comamonadaceae</taxon>
        <taxon>Simplicispira</taxon>
    </lineage>
</organism>
<accession>A0A2S0N614</accession>
<dbReference type="PROSITE" id="PS00211">
    <property type="entry name" value="ABC_TRANSPORTER_1"/>
    <property type="match status" value="1"/>
</dbReference>
<dbReference type="GO" id="GO:0015658">
    <property type="term" value="F:branched-chain amino acid transmembrane transporter activity"/>
    <property type="evidence" value="ECO:0007669"/>
    <property type="project" value="TreeGrafter"/>
</dbReference>
<dbReference type="InterPro" id="IPR017871">
    <property type="entry name" value="ABC_transporter-like_CS"/>
</dbReference>
<keyword evidence="6" id="KW-0029">Amino-acid transport</keyword>
<dbReference type="RefSeq" id="WP_106448530.1">
    <property type="nucleotide sequence ID" value="NZ_CP027671.1"/>
</dbReference>
<name>A0A2S0N614_9BURK</name>
<dbReference type="OrthoDB" id="9776369at2"/>
<dbReference type="InterPro" id="IPR027417">
    <property type="entry name" value="P-loop_NTPase"/>
</dbReference>
<evidence type="ECO:0000256" key="6">
    <source>
        <dbReference type="ARBA" id="ARBA00022970"/>
    </source>
</evidence>
<dbReference type="PROSITE" id="PS50893">
    <property type="entry name" value="ABC_TRANSPORTER_2"/>
    <property type="match status" value="1"/>
</dbReference>
<dbReference type="KEGG" id="simp:C6571_18905"/>
<evidence type="ECO:0000256" key="4">
    <source>
        <dbReference type="ARBA" id="ARBA00022741"/>
    </source>
</evidence>
<keyword evidence="8" id="KW-0614">Plasmid</keyword>
<dbReference type="InterPro" id="IPR052156">
    <property type="entry name" value="BCAA_Transport_ATP-bd_LivF"/>
</dbReference>
<evidence type="ECO:0000313" key="8">
    <source>
        <dbReference type="EMBL" id="AVO43589.1"/>
    </source>
</evidence>
<dbReference type="Gene3D" id="3.40.50.300">
    <property type="entry name" value="P-loop containing nucleotide triphosphate hydrolases"/>
    <property type="match status" value="1"/>
</dbReference>
<protein>
    <submittedName>
        <fullName evidence="8">Branched-chain amino acid ABC transporter ATP-binding protein</fullName>
    </submittedName>
</protein>
<dbReference type="InterPro" id="IPR003593">
    <property type="entry name" value="AAA+_ATPase"/>
</dbReference>
<dbReference type="InterPro" id="IPR003439">
    <property type="entry name" value="ABC_transporter-like_ATP-bd"/>
</dbReference>
<dbReference type="CDD" id="cd03224">
    <property type="entry name" value="ABC_TM1139_LivF_branched"/>
    <property type="match status" value="1"/>
</dbReference>
<gene>
    <name evidence="8" type="primary">livF</name>
    <name evidence="8" type="ORF">C6571_18905</name>
</gene>
<geneLocation type="plasmid" evidence="8 9">
    <name>unnamed2</name>
</geneLocation>
<evidence type="ECO:0000256" key="3">
    <source>
        <dbReference type="ARBA" id="ARBA00022475"/>
    </source>
</evidence>
<proteinExistence type="inferred from homology"/>
<comment type="similarity">
    <text evidence="1">Belongs to the ABC transporter superfamily.</text>
</comment>
<keyword evidence="3" id="KW-0472">Membrane</keyword>
<dbReference type="SUPFAM" id="SSF52540">
    <property type="entry name" value="P-loop containing nucleoside triphosphate hydrolases"/>
    <property type="match status" value="1"/>
</dbReference>
<dbReference type="GO" id="GO:0005524">
    <property type="term" value="F:ATP binding"/>
    <property type="evidence" value="ECO:0007669"/>
    <property type="project" value="UniProtKB-KW"/>
</dbReference>
<dbReference type="Pfam" id="PF00005">
    <property type="entry name" value="ABC_tran"/>
    <property type="match status" value="1"/>
</dbReference>
<dbReference type="AlphaFoldDB" id="A0A2S0N614"/>
<keyword evidence="5 8" id="KW-0067">ATP-binding</keyword>
<evidence type="ECO:0000256" key="2">
    <source>
        <dbReference type="ARBA" id="ARBA00022448"/>
    </source>
</evidence>
<dbReference type="GO" id="GO:0016887">
    <property type="term" value="F:ATP hydrolysis activity"/>
    <property type="evidence" value="ECO:0007669"/>
    <property type="project" value="InterPro"/>
</dbReference>
<reference evidence="8 9" key="1">
    <citation type="submission" date="2018-03" db="EMBL/GenBank/DDBJ databases">
        <title>Genome sequencing of Simplicispira sp.</title>
        <authorList>
            <person name="Kim S.-J."/>
            <person name="Heo J."/>
            <person name="Kwon S.-W."/>
        </authorList>
    </citation>
    <scope>NUCLEOTIDE SEQUENCE [LARGE SCALE GENOMIC DNA]</scope>
    <source>
        <strain evidence="8 9">SC1-8</strain>
        <plasmid evidence="8 9">unnamed2</plasmid>
    </source>
</reference>
<keyword evidence="4" id="KW-0547">Nucleotide-binding</keyword>
<keyword evidence="2" id="KW-0813">Transport</keyword>